<evidence type="ECO:0000313" key="3">
    <source>
        <dbReference type="EMBL" id="KAA1078048.1"/>
    </source>
</evidence>
<evidence type="ECO:0000313" key="5">
    <source>
        <dbReference type="Proteomes" id="UP000325313"/>
    </source>
</evidence>
<name>A0A5B0M5J5_PUCGR</name>
<dbReference type="EMBL" id="VDEP01000509">
    <property type="protein sequence ID" value="KAA1066819.1"/>
    <property type="molecule type" value="Genomic_DNA"/>
</dbReference>
<reference evidence="4 5" key="1">
    <citation type="submission" date="2019-05" db="EMBL/GenBank/DDBJ databases">
        <title>Emergence of the Ug99 lineage of the wheat stem rust pathogen through somatic hybridization.</title>
        <authorList>
            <person name="Li F."/>
            <person name="Upadhyaya N.M."/>
            <person name="Sperschneider J."/>
            <person name="Matny O."/>
            <person name="Nguyen-Phuc H."/>
            <person name="Mago R."/>
            <person name="Raley C."/>
            <person name="Miller M.E."/>
            <person name="Silverstein K.A.T."/>
            <person name="Henningsen E."/>
            <person name="Hirsch C.D."/>
            <person name="Visser B."/>
            <person name="Pretorius Z.A."/>
            <person name="Steffenson B.J."/>
            <person name="Schwessinger B."/>
            <person name="Dodds P.N."/>
            <person name="Figueroa M."/>
        </authorList>
    </citation>
    <scope>NUCLEOTIDE SEQUENCE [LARGE SCALE GENOMIC DNA]</scope>
    <source>
        <strain evidence="2">21-0</strain>
        <strain evidence="1 5">Ug99</strain>
    </source>
</reference>
<organism evidence="2 4">
    <name type="scientific">Puccinia graminis f. sp. tritici</name>
    <dbReference type="NCBI Taxonomy" id="56615"/>
    <lineage>
        <taxon>Eukaryota</taxon>
        <taxon>Fungi</taxon>
        <taxon>Dikarya</taxon>
        <taxon>Basidiomycota</taxon>
        <taxon>Pucciniomycotina</taxon>
        <taxon>Pucciniomycetes</taxon>
        <taxon>Pucciniales</taxon>
        <taxon>Pucciniaceae</taxon>
        <taxon>Puccinia</taxon>
    </lineage>
</organism>
<dbReference type="EMBL" id="VSWC01000170">
    <property type="protein sequence ID" value="KAA1072022.1"/>
    <property type="molecule type" value="Genomic_DNA"/>
</dbReference>
<sequence>MQMGRSHGKPNLMTKEKAHMASMVPLGTVETTKKTGQPWLNACKTSFSFNNLFQPTQS</sequence>
<proteinExistence type="predicted"/>
<protein>
    <submittedName>
        <fullName evidence="2">Uncharacterized protein</fullName>
    </submittedName>
</protein>
<dbReference type="Proteomes" id="UP000324748">
    <property type="component" value="Unassembled WGS sequence"/>
</dbReference>
<evidence type="ECO:0000313" key="1">
    <source>
        <dbReference type="EMBL" id="KAA1066819.1"/>
    </source>
</evidence>
<comment type="caution">
    <text evidence="2">The sequence shown here is derived from an EMBL/GenBank/DDBJ whole genome shotgun (WGS) entry which is preliminary data.</text>
</comment>
<evidence type="ECO:0000313" key="4">
    <source>
        <dbReference type="Proteomes" id="UP000324748"/>
    </source>
</evidence>
<dbReference type="EMBL" id="VSWC01000144">
    <property type="protein sequence ID" value="KAA1078048.1"/>
    <property type="molecule type" value="Genomic_DNA"/>
</dbReference>
<accession>A0A5B0M5J5</accession>
<dbReference type="AlphaFoldDB" id="A0A5B0M5J5"/>
<evidence type="ECO:0000313" key="2">
    <source>
        <dbReference type="EMBL" id="KAA1072022.1"/>
    </source>
</evidence>
<keyword evidence="4" id="KW-1185">Reference proteome</keyword>
<gene>
    <name evidence="2" type="ORF">PGT21_026065</name>
    <name evidence="3" type="ORF">PGT21_027603</name>
    <name evidence="1" type="ORF">PGTUg99_027836</name>
</gene>
<dbReference type="Proteomes" id="UP000325313">
    <property type="component" value="Unassembled WGS sequence"/>
</dbReference>